<evidence type="ECO:0000313" key="2">
    <source>
        <dbReference type="EMBL" id="CAB0013881.1"/>
    </source>
</evidence>
<sequence>MAEKTAHYCAGPLVVYRSIKRRKNPTAGISSAGKKARIRRATGIVRTADPQIEKWPSHSRAAVLGKNSIVVFPKVRDDARACTVHLIATAVPIFLGRSCLREVFVSAVFVNGNGLFLCKFETTEVTRAIWRSKVNGSIGIVLKSRIGTELQKKLILIHIYSESLPEQVSTYTINTALRSAGQFMTIVQKEASAKMKPLSGLLHLSPSTFHLRRAEEKRPGSAAERKTNPSKASYSRPVLSGRRVFSSRPPVNAVPTTVGGAPCNLCGKIVRSITGTHSGGRILGRSRGRSGQGRDSHGRIRGGERFIGSASSRRTGRPGPIQREPCG</sequence>
<reference evidence="2 3" key="1">
    <citation type="submission" date="2020-02" db="EMBL/GenBank/DDBJ databases">
        <authorList>
            <person name="Ferguson B K."/>
        </authorList>
    </citation>
    <scope>NUCLEOTIDE SEQUENCE [LARGE SCALE GENOMIC DNA]</scope>
</reference>
<dbReference type="EMBL" id="CADCXU010027034">
    <property type="protein sequence ID" value="CAB0013881.1"/>
    <property type="molecule type" value="Genomic_DNA"/>
</dbReference>
<dbReference type="Proteomes" id="UP000479000">
    <property type="component" value="Unassembled WGS sequence"/>
</dbReference>
<feature type="region of interest" description="Disordered" evidence="1">
    <location>
        <begin position="212"/>
        <end position="258"/>
    </location>
</feature>
<feature type="compositionally biased region" description="Basic and acidic residues" evidence="1">
    <location>
        <begin position="212"/>
        <end position="227"/>
    </location>
</feature>
<name>A0A6H5HIN9_9HEMI</name>
<dbReference type="AlphaFoldDB" id="A0A6H5HIN9"/>
<protein>
    <submittedName>
        <fullName evidence="2">Uncharacterized protein</fullName>
    </submittedName>
</protein>
<accession>A0A6H5HIN9</accession>
<gene>
    <name evidence="2" type="ORF">NTEN_LOCUS18426</name>
</gene>
<feature type="region of interest" description="Disordered" evidence="1">
    <location>
        <begin position="276"/>
        <end position="327"/>
    </location>
</feature>
<proteinExistence type="predicted"/>
<evidence type="ECO:0000313" key="3">
    <source>
        <dbReference type="Proteomes" id="UP000479000"/>
    </source>
</evidence>
<keyword evidence="3" id="KW-1185">Reference proteome</keyword>
<feature type="compositionally biased region" description="Basic and acidic residues" evidence="1">
    <location>
        <begin position="292"/>
        <end position="304"/>
    </location>
</feature>
<organism evidence="2 3">
    <name type="scientific">Nesidiocoris tenuis</name>
    <dbReference type="NCBI Taxonomy" id="355587"/>
    <lineage>
        <taxon>Eukaryota</taxon>
        <taxon>Metazoa</taxon>
        <taxon>Ecdysozoa</taxon>
        <taxon>Arthropoda</taxon>
        <taxon>Hexapoda</taxon>
        <taxon>Insecta</taxon>
        <taxon>Pterygota</taxon>
        <taxon>Neoptera</taxon>
        <taxon>Paraneoptera</taxon>
        <taxon>Hemiptera</taxon>
        <taxon>Heteroptera</taxon>
        <taxon>Panheteroptera</taxon>
        <taxon>Cimicomorpha</taxon>
        <taxon>Miridae</taxon>
        <taxon>Dicyphina</taxon>
        <taxon>Nesidiocoris</taxon>
    </lineage>
</organism>
<evidence type="ECO:0000256" key="1">
    <source>
        <dbReference type="SAM" id="MobiDB-lite"/>
    </source>
</evidence>